<gene>
    <name evidence="2" type="ORF">ACFPFM_27810</name>
</gene>
<dbReference type="EMBL" id="JBHSJB010000027">
    <property type="protein sequence ID" value="MFC5057538.1"/>
    <property type="molecule type" value="Genomic_DNA"/>
</dbReference>
<keyword evidence="3" id="KW-1185">Reference proteome</keyword>
<evidence type="ECO:0000313" key="3">
    <source>
        <dbReference type="Proteomes" id="UP001595833"/>
    </source>
</evidence>
<dbReference type="RefSeq" id="WP_344044078.1">
    <property type="nucleotide sequence ID" value="NZ_BAAAKE010000058.1"/>
</dbReference>
<sequence>MSFDQQSVPVPEQTRAGSATVCRPRPERDPLPVLTAAVDAAIAALPPTARADALEPMLTDFALTVAPVQGDLAGLAAHDRRGVLKIAQGYLGNAFTHAVTGDVDATRAALIAARASLFHLGGGEEVTSGADWRA</sequence>
<name>A0ABV9Y5L8_9PSEU</name>
<protein>
    <submittedName>
        <fullName evidence="2">Uncharacterized protein</fullName>
    </submittedName>
</protein>
<feature type="region of interest" description="Disordered" evidence="1">
    <location>
        <begin position="1"/>
        <end position="28"/>
    </location>
</feature>
<dbReference type="Proteomes" id="UP001595833">
    <property type="component" value="Unassembled WGS sequence"/>
</dbReference>
<comment type="caution">
    <text evidence="2">The sequence shown here is derived from an EMBL/GenBank/DDBJ whole genome shotgun (WGS) entry which is preliminary data.</text>
</comment>
<accession>A0ABV9Y5L8</accession>
<evidence type="ECO:0000256" key="1">
    <source>
        <dbReference type="SAM" id="MobiDB-lite"/>
    </source>
</evidence>
<organism evidence="2 3">
    <name type="scientific">Saccharothrix xinjiangensis</name>
    <dbReference type="NCBI Taxonomy" id="204798"/>
    <lineage>
        <taxon>Bacteria</taxon>
        <taxon>Bacillati</taxon>
        <taxon>Actinomycetota</taxon>
        <taxon>Actinomycetes</taxon>
        <taxon>Pseudonocardiales</taxon>
        <taxon>Pseudonocardiaceae</taxon>
        <taxon>Saccharothrix</taxon>
    </lineage>
</organism>
<evidence type="ECO:0000313" key="2">
    <source>
        <dbReference type="EMBL" id="MFC5057538.1"/>
    </source>
</evidence>
<proteinExistence type="predicted"/>
<reference evidence="3" key="1">
    <citation type="journal article" date="2019" name="Int. J. Syst. Evol. Microbiol.">
        <title>The Global Catalogue of Microorganisms (GCM) 10K type strain sequencing project: providing services to taxonomists for standard genome sequencing and annotation.</title>
        <authorList>
            <consortium name="The Broad Institute Genomics Platform"/>
            <consortium name="The Broad Institute Genome Sequencing Center for Infectious Disease"/>
            <person name="Wu L."/>
            <person name="Ma J."/>
        </authorList>
    </citation>
    <scope>NUCLEOTIDE SEQUENCE [LARGE SCALE GENOMIC DNA]</scope>
    <source>
        <strain evidence="3">KCTC 12848</strain>
    </source>
</reference>